<organism evidence="1 2">
    <name type="scientific">Hoeflea halophila</name>
    <dbReference type="NCBI Taxonomy" id="714899"/>
    <lineage>
        <taxon>Bacteria</taxon>
        <taxon>Pseudomonadati</taxon>
        <taxon>Pseudomonadota</taxon>
        <taxon>Alphaproteobacteria</taxon>
        <taxon>Hyphomicrobiales</taxon>
        <taxon>Rhizobiaceae</taxon>
        <taxon>Hoeflea</taxon>
    </lineage>
</organism>
<dbReference type="InterPro" id="IPR015996">
    <property type="entry name" value="UCP028451"/>
</dbReference>
<dbReference type="Pfam" id="PF09365">
    <property type="entry name" value="DUF2461"/>
    <property type="match status" value="1"/>
</dbReference>
<dbReference type="PIRSF" id="PIRSF028451">
    <property type="entry name" value="UCP028451"/>
    <property type="match status" value="1"/>
</dbReference>
<dbReference type="EMBL" id="OCPC01000001">
    <property type="protein sequence ID" value="SOE08547.1"/>
    <property type="molecule type" value="Genomic_DNA"/>
</dbReference>
<dbReference type="Proteomes" id="UP000219465">
    <property type="component" value="Unassembled WGS sequence"/>
</dbReference>
<protein>
    <submittedName>
        <fullName evidence="1">Uncharacterized protein (TIGR02453 family)</fullName>
    </submittedName>
</protein>
<evidence type="ECO:0000313" key="2">
    <source>
        <dbReference type="Proteomes" id="UP000219465"/>
    </source>
</evidence>
<dbReference type="AlphaFoldDB" id="A0A286HLE5"/>
<reference evidence="2" key="1">
    <citation type="submission" date="2017-08" db="EMBL/GenBank/DDBJ databases">
        <authorList>
            <person name="Varghese N."/>
            <person name="Submissions S."/>
        </authorList>
    </citation>
    <scope>NUCLEOTIDE SEQUENCE [LARGE SCALE GENOMIC DNA]</scope>
    <source>
        <strain evidence="2">KCTC 23107</strain>
    </source>
</reference>
<sequence length="237" mass="27083">MSSGAYHGFGDKALPFLKALGFHQNREWFHDNKAIFEEHLNEPRGQLIDDLAARLASRKIPLTCHRKTSTFRINRDVRFAKEKHPYNTHVSAVITRSGTKKDQGLLYFHVSPEECFLAVGFYSMESDELRAFREAIVARKPQFDATLEPLLALGFAFDLENSLKRTPRGFEAITDPALLELLRLRHLTLSRRFTKDRLDGTALLDDLTELAEAAQPFLNFGWRVIDPVRAAREEASK</sequence>
<dbReference type="RefSeq" id="WP_097104294.1">
    <property type="nucleotide sequence ID" value="NZ_OCPC01000001.1"/>
</dbReference>
<gene>
    <name evidence="1" type="ORF">SAMN05877838_0270</name>
</gene>
<dbReference type="InterPro" id="IPR012808">
    <property type="entry name" value="CHP02453"/>
</dbReference>
<accession>A0A286HLE5</accession>
<dbReference type="OrthoDB" id="9794241at2"/>
<proteinExistence type="predicted"/>
<keyword evidence="2" id="KW-1185">Reference proteome</keyword>
<dbReference type="PANTHER" id="PTHR36452">
    <property type="entry name" value="CHROMOSOME 12, WHOLE GENOME SHOTGUN SEQUENCE"/>
    <property type="match status" value="1"/>
</dbReference>
<name>A0A286HLE5_9HYPH</name>
<dbReference type="NCBIfam" id="TIGR02453">
    <property type="entry name" value="TIGR02453 family protein"/>
    <property type="match status" value="1"/>
</dbReference>
<dbReference type="PANTHER" id="PTHR36452:SF1">
    <property type="entry name" value="DUF2461 DOMAIN-CONTAINING PROTEIN"/>
    <property type="match status" value="1"/>
</dbReference>
<evidence type="ECO:0000313" key="1">
    <source>
        <dbReference type="EMBL" id="SOE08547.1"/>
    </source>
</evidence>